<dbReference type="Proteomes" id="UP000615760">
    <property type="component" value="Unassembled WGS sequence"/>
</dbReference>
<comment type="caution">
    <text evidence="3">The sequence shown here is derived from an EMBL/GenBank/DDBJ whole genome shotgun (WGS) entry which is preliminary data.</text>
</comment>
<accession>A0ABQ1JXG6</accession>
<name>A0ABQ1JXG6_9FLAO</name>
<organism evidence="3 4">
    <name type="scientific">Flavobacterium suaedae</name>
    <dbReference type="NCBI Taxonomy" id="1767027"/>
    <lineage>
        <taxon>Bacteria</taxon>
        <taxon>Pseudomonadati</taxon>
        <taxon>Bacteroidota</taxon>
        <taxon>Flavobacteriia</taxon>
        <taxon>Flavobacteriales</taxon>
        <taxon>Flavobacteriaceae</taxon>
        <taxon>Flavobacterium</taxon>
    </lineage>
</organism>
<proteinExistence type="inferred from homology"/>
<comment type="similarity">
    <text evidence="1">Belongs to the bactofilin family.</text>
</comment>
<dbReference type="RefSeq" id="WP_188620863.1">
    <property type="nucleotide sequence ID" value="NZ_BMJE01000004.1"/>
</dbReference>
<evidence type="ECO:0008006" key="5">
    <source>
        <dbReference type="Google" id="ProtNLM"/>
    </source>
</evidence>
<evidence type="ECO:0000256" key="1">
    <source>
        <dbReference type="ARBA" id="ARBA00044755"/>
    </source>
</evidence>
<keyword evidence="4" id="KW-1185">Reference proteome</keyword>
<feature type="region of interest" description="Disordered" evidence="2">
    <location>
        <begin position="1"/>
        <end position="20"/>
    </location>
</feature>
<dbReference type="PANTHER" id="PTHR35024">
    <property type="entry name" value="HYPOTHETICAL CYTOSOLIC PROTEIN"/>
    <property type="match status" value="1"/>
</dbReference>
<dbReference type="InterPro" id="IPR007607">
    <property type="entry name" value="BacA/B"/>
</dbReference>
<reference evidence="4" key="1">
    <citation type="journal article" date="2019" name="Int. J. Syst. Evol. Microbiol.">
        <title>The Global Catalogue of Microorganisms (GCM) 10K type strain sequencing project: providing services to taxonomists for standard genome sequencing and annotation.</title>
        <authorList>
            <consortium name="The Broad Institute Genomics Platform"/>
            <consortium name="The Broad Institute Genome Sequencing Center for Infectious Disease"/>
            <person name="Wu L."/>
            <person name="Ma J."/>
        </authorList>
    </citation>
    <scope>NUCLEOTIDE SEQUENCE [LARGE SCALE GENOMIC DNA]</scope>
    <source>
        <strain evidence="4">CGMCC 1.15461</strain>
    </source>
</reference>
<gene>
    <name evidence="3" type="ORF">GCM10007424_17140</name>
</gene>
<dbReference type="EMBL" id="BMJE01000004">
    <property type="protein sequence ID" value="GGB77636.1"/>
    <property type="molecule type" value="Genomic_DNA"/>
</dbReference>
<sequence>MFEKKTPKTKTNSDPGKTNRIVEGTVITGDITSKADFRLDGKLEGNLQCEGKLVIGTTGTVSGDVKCKNADIEGKFKGKMLVEELLTLKSTANVTGEVVTGTLSVEQGAEFTATCAMKNAVKQISNSKINEQQAG</sequence>
<dbReference type="Pfam" id="PF04519">
    <property type="entry name" value="Bactofilin"/>
    <property type="match status" value="1"/>
</dbReference>
<protein>
    <recommendedName>
        <fullName evidence="5">Polymer-forming cytoskeletal protein</fullName>
    </recommendedName>
</protein>
<evidence type="ECO:0000313" key="3">
    <source>
        <dbReference type="EMBL" id="GGB77636.1"/>
    </source>
</evidence>
<evidence type="ECO:0000256" key="2">
    <source>
        <dbReference type="SAM" id="MobiDB-lite"/>
    </source>
</evidence>
<dbReference type="PANTHER" id="PTHR35024:SF4">
    <property type="entry name" value="POLYMER-FORMING CYTOSKELETAL PROTEIN"/>
    <property type="match status" value="1"/>
</dbReference>
<evidence type="ECO:0000313" key="4">
    <source>
        <dbReference type="Proteomes" id="UP000615760"/>
    </source>
</evidence>